<dbReference type="EMBL" id="JAPNKE010000002">
    <property type="protein sequence ID" value="MCY1004395.1"/>
    <property type="molecule type" value="Genomic_DNA"/>
</dbReference>
<dbReference type="InterPro" id="IPR000719">
    <property type="entry name" value="Prot_kinase_dom"/>
</dbReference>
<dbReference type="Gene3D" id="3.30.200.20">
    <property type="entry name" value="Phosphorylase Kinase, domain 1"/>
    <property type="match status" value="1"/>
</dbReference>
<feature type="compositionally biased region" description="Polar residues" evidence="6">
    <location>
        <begin position="1"/>
        <end position="12"/>
    </location>
</feature>
<evidence type="ECO:0000256" key="2">
    <source>
        <dbReference type="ARBA" id="ARBA00022741"/>
    </source>
</evidence>
<keyword evidence="2 5" id="KW-0547">Nucleotide-binding</keyword>
<dbReference type="PROSITE" id="PS00107">
    <property type="entry name" value="PROTEIN_KINASE_ATP"/>
    <property type="match status" value="1"/>
</dbReference>
<evidence type="ECO:0000313" key="8">
    <source>
        <dbReference type="EMBL" id="MCY1004395.1"/>
    </source>
</evidence>
<sequence>MPVDPTHSSQLVTRVDTPAPASERGRRAESDGDAGPAKIGRFVVLRKLGEGGMGVVYSAYDEQLERKVALKLLRGEIRGQQQSVGQARLLREAQAMAKLSHPNVAQVYDVGPFGDAVFIAMEFVSGGSLKDWLLREDRSWRAVLGAYLQAGHGLAAAHGAGIVHRDFKPDNVIVGDDGRVRVVDFGLARHDEHAVVLPGGPPPSASSVELTQIGTFIGTPAYMAPEQLLREPADALSDQFSFCVALFESLNGYRPFKGATTAEISKAVLEDRRLDPPRDTAVPGGSTPRWCAASASIRPCASRPWTRSCRCCRPTPTAPDAVASVSPRPSPA</sequence>
<dbReference type="InterPro" id="IPR008271">
    <property type="entry name" value="Ser/Thr_kinase_AS"/>
</dbReference>
<dbReference type="Proteomes" id="UP001150924">
    <property type="component" value="Unassembled WGS sequence"/>
</dbReference>
<dbReference type="Pfam" id="PF00069">
    <property type="entry name" value="Pkinase"/>
    <property type="match status" value="1"/>
</dbReference>
<comment type="caution">
    <text evidence="8">The sequence shown here is derived from an EMBL/GenBank/DDBJ whole genome shotgun (WGS) entry which is preliminary data.</text>
</comment>
<dbReference type="RefSeq" id="WP_267765938.1">
    <property type="nucleotide sequence ID" value="NZ_JAPNKE010000002.1"/>
</dbReference>
<reference evidence="8" key="1">
    <citation type="submission" date="2022-11" db="EMBL/GenBank/DDBJ databases">
        <title>Minimal conservation of predation-associated metabolite biosynthetic gene clusters underscores biosynthetic potential of Myxococcota including descriptions for ten novel species: Archangium lansinium sp. nov., Myxococcus landrumus sp. nov., Nannocystis bai.</title>
        <authorList>
            <person name="Ahearne A."/>
            <person name="Stevens C."/>
            <person name="Phillips K."/>
        </authorList>
    </citation>
    <scope>NUCLEOTIDE SEQUENCE</scope>
    <source>
        <strain evidence="8">Na p29</strain>
    </source>
</reference>
<dbReference type="InterPro" id="IPR011009">
    <property type="entry name" value="Kinase-like_dom_sf"/>
</dbReference>
<evidence type="ECO:0000259" key="7">
    <source>
        <dbReference type="PROSITE" id="PS50011"/>
    </source>
</evidence>
<dbReference type="PROSITE" id="PS00108">
    <property type="entry name" value="PROTEIN_KINASE_ST"/>
    <property type="match status" value="1"/>
</dbReference>
<feature type="binding site" evidence="5">
    <location>
        <position position="71"/>
    </location>
    <ligand>
        <name>ATP</name>
        <dbReference type="ChEBI" id="CHEBI:30616"/>
    </ligand>
</feature>
<organism evidence="8 9">
    <name type="scientific">Nannocystis pusilla</name>
    <dbReference type="NCBI Taxonomy" id="889268"/>
    <lineage>
        <taxon>Bacteria</taxon>
        <taxon>Pseudomonadati</taxon>
        <taxon>Myxococcota</taxon>
        <taxon>Polyangia</taxon>
        <taxon>Nannocystales</taxon>
        <taxon>Nannocystaceae</taxon>
        <taxon>Nannocystis</taxon>
    </lineage>
</organism>
<dbReference type="PANTHER" id="PTHR43289:SF6">
    <property type="entry name" value="SERINE_THREONINE-PROTEIN KINASE NEKL-3"/>
    <property type="match status" value="1"/>
</dbReference>
<dbReference type="PROSITE" id="PS50011">
    <property type="entry name" value="PROTEIN_KINASE_DOM"/>
    <property type="match status" value="1"/>
</dbReference>
<evidence type="ECO:0000256" key="6">
    <source>
        <dbReference type="SAM" id="MobiDB-lite"/>
    </source>
</evidence>
<evidence type="ECO:0000256" key="3">
    <source>
        <dbReference type="ARBA" id="ARBA00022777"/>
    </source>
</evidence>
<evidence type="ECO:0000256" key="5">
    <source>
        <dbReference type="PROSITE-ProRule" id="PRU10141"/>
    </source>
</evidence>
<proteinExistence type="predicted"/>
<evidence type="ECO:0000313" key="9">
    <source>
        <dbReference type="Proteomes" id="UP001150924"/>
    </source>
</evidence>
<accession>A0A9X3EJL9</accession>
<keyword evidence="4 5" id="KW-0067">ATP-binding</keyword>
<evidence type="ECO:0000256" key="4">
    <source>
        <dbReference type="ARBA" id="ARBA00022840"/>
    </source>
</evidence>
<dbReference type="Gene3D" id="1.10.510.10">
    <property type="entry name" value="Transferase(Phosphotransferase) domain 1"/>
    <property type="match status" value="1"/>
</dbReference>
<keyword evidence="1" id="KW-0808">Transferase</keyword>
<dbReference type="GO" id="GO:0004674">
    <property type="term" value="F:protein serine/threonine kinase activity"/>
    <property type="evidence" value="ECO:0007669"/>
    <property type="project" value="TreeGrafter"/>
</dbReference>
<dbReference type="SUPFAM" id="SSF56112">
    <property type="entry name" value="Protein kinase-like (PK-like)"/>
    <property type="match status" value="1"/>
</dbReference>
<keyword evidence="3 8" id="KW-0418">Kinase</keyword>
<dbReference type="CDD" id="cd14014">
    <property type="entry name" value="STKc_PknB_like"/>
    <property type="match status" value="1"/>
</dbReference>
<evidence type="ECO:0000256" key="1">
    <source>
        <dbReference type="ARBA" id="ARBA00022679"/>
    </source>
</evidence>
<dbReference type="InterPro" id="IPR017441">
    <property type="entry name" value="Protein_kinase_ATP_BS"/>
</dbReference>
<feature type="domain" description="Protein kinase" evidence="7">
    <location>
        <begin position="42"/>
        <end position="332"/>
    </location>
</feature>
<feature type="region of interest" description="Disordered" evidence="6">
    <location>
        <begin position="1"/>
        <end position="34"/>
    </location>
</feature>
<dbReference type="AlphaFoldDB" id="A0A9X3EJL9"/>
<dbReference type="GO" id="GO:0005524">
    <property type="term" value="F:ATP binding"/>
    <property type="evidence" value="ECO:0007669"/>
    <property type="project" value="UniProtKB-UniRule"/>
</dbReference>
<name>A0A9X3EJL9_9BACT</name>
<protein>
    <submittedName>
        <fullName evidence="8">Serine/threonine-protein kinase</fullName>
    </submittedName>
</protein>
<gene>
    <name evidence="8" type="ORF">OV079_02190</name>
</gene>
<dbReference type="PANTHER" id="PTHR43289">
    <property type="entry name" value="MITOGEN-ACTIVATED PROTEIN KINASE KINASE KINASE 20-RELATED"/>
    <property type="match status" value="1"/>
</dbReference>
<keyword evidence="9" id="KW-1185">Reference proteome</keyword>